<reference evidence="1" key="1">
    <citation type="submission" date="2021-09" db="EMBL/GenBank/DDBJ databases">
        <authorList>
            <person name="Liu Y."/>
        </authorList>
    </citation>
    <scope>NUCLEOTIDE SEQUENCE</scope>
</reference>
<dbReference type="Proteomes" id="UP000827914">
    <property type="component" value="Segment"/>
</dbReference>
<protein>
    <submittedName>
        <fullName evidence="1">Uncharacterized protein</fullName>
    </submittedName>
</protein>
<sequence length="72" mass="7810">MVEKIKCIVPQSELDFWGLWLTSGIGYDVVRVAVDGTSVWVVNDAGQPEFIEEGGYSIGEATNEMVGSGCRL</sequence>
<gene>
    <name evidence="1" type="ORF">PHB09_173</name>
</gene>
<organism evidence="1 2">
    <name type="scientific">Pseudomonas phage PHB09</name>
    <dbReference type="NCBI Taxonomy" id="2867265"/>
    <lineage>
        <taxon>Viruses</taxon>
        <taxon>Duplodnaviria</taxon>
        <taxon>Heunggongvirae</taxon>
        <taxon>Uroviricota</taxon>
        <taxon>Caudoviricetes</taxon>
        <taxon>Vandenendeviridae</taxon>
        <taxon>Gorskivirinae</taxon>
        <taxon>Dilongvirus</taxon>
        <taxon>Dilongvirus PHB09</taxon>
    </lineage>
</organism>
<proteinExistence type="predicted"/>
<dbReference type="EMBL" id="OK040171">
    <property type="protein sequence ID" value="UAV84668.1"/>
    <property type="molecule type" value="Genomic_DNA"/>
</dbReference>
<evidence type="ECO:0000313" key="2">
    <source>
        <dbReference type="Proteomes" id="UP000827914"/>
    </source>
</evidence>
<keyword evidence="2" id="KW-1185">Reference proteome</keyword>
<accession>A0AAE9BNE8</accession>
<evidence type="ECO:0000313" key="1">
    <source>
        <dbReference type="EMBL" id="UAV84668.1"/>
    </source>
</evidence>
<name>A0AAE9BNE8_9CAUD</name>